<dbReference type="GO" id="GO:0020037">
    <property type="term" value="F:heme binding"/>
    <property type="evidence" value="ECO:0007669"/>
    <property type="project" value="TreeGrafter"/>
</dbReference>
<comment type="caution">
    <text evidence="2">The sequence shown here is derived from an EMBL/GenBank/DDBJ whole genome shotgun (WGS) entry which is preliminary data.</text>
</comment>
<evidence type="ECO:0000313" key="2">
    <source>
        <dbReference type="EMBL" id="KAG7471587.1"/>
    </source>
</evidence>
<keyword evidence="1" id="KW-0732">Signal</keyword>
<organism evidence="2 3">
    <name type="scientific">Solea senegalensis</name>
    <name type="common">Senegalese sole</name>
    <dbReference type="NCBI Taxonomy" id="28829"/>
    <lineage>
        <taxon>Eukaryota</taxon>
        <taxon>Metazoa</taxon>
        <taxon>Chordata</taxon>
        <taxon>Craniata</taxon>
        <taxon>Vertebrata</taxon>
        <taxon>Euteleostomi</taxon>
        <taxon>Actinopterygii</taxon>
        <taxon>Neopterygii</taxon>
        <taxon>Teleostei</taxon>
        <taxon>Neoteleostei</taxon>
        <taxon>Acanthomorphata</taxon>
        <taxon>Carangaria</taxon>
        <taxon>Pleuronectiformes</taxon>
        <taxon>Pleuronectoidei</taxon>
        <taxon>Soleidae</taxon>
        <taxon>Solea</taxon>
    </lineage>
</organism>
<sequence length="223" mass="25304">MTVLDHSGNSHFWIHQTQSSVKMIYLSGLVVCLLALSASTEAHVGHSTGTWMYDLICETDFYQIRQHKPATWVTTSSLSIEEALYRLMGYFNGSNIYGTTFDIAPPLIVTVPNNSSQEKSVYWSFLLPPLLFPPTPTDDLVFLTDTAAMTMFVLHSLPNNTDVNITTFQSVLDSVNYYREIHYAAFYNPFTSSWKDELWFHIPQNPLDTSGEWSSEEIPLLCP</sequence>
<feature type="signal peptide" evidence="1">
    <location>
        <begin position="1"/>
        <end position="42"/>
    </location>
</feature>
<feature type="chain" id="PRO_5043563274" evidence="1">
    <location>
        <begin position="43"/>
        <end position="223"/>
    </location>
</feature>
<proteinExistence type="predicted"/>
<dbReference type="PANTHER" id="PTHR11220:SF1">
    <property type="entry name" value="HEME-BINDING PROTEIN 2"/>
    <property type="match status" value="1"/>
</dbReference>
<dbReference type="Proteomes" id="UP000693946">
    <property type="component" value="Unassembled WGS sequence"/>
</dbReference>
<reference evidence="2 3" key="1">
    <citation type="journal article" date="2021" name="Sci. Rep.">
        <title>Chromosome anchoring in Senegalese sole (Solea senegalensis) reveals sex-associated markers and genome rearrangements in flatfish.</title>
        <authorList>
            <person name="Guerrero-Cozar I."/>
            <person name="Gomez-Garrido J."/>
            <person name="Berbel C."/>
            <person name="Martinez-Blanch J.F."/>
            <person name="Alioto T."/>
            <person name="Claros M.G."/>
            <person name="Gagnaire P.A."/>
            <person name="Manchado M."/>
        </authorList>
    </citation>
    <scope>NUCLEOTIDE SEQUENCE [LARGE SCALE GENOMIC DNA]</scope>
    <source>
        <strain evidence="2">Sse05_10M</strain>
    </source>
</reference>
<protein>
    <submittedName>
        <fullName evidence="2">Uncharacterized protein</fullName>
    </submittedName>
</protein>
<evidence type="ECO:0000256" key="1">
    <source>
        <dbReference type="SAM" id="SignalP"/>
    </source>
</evidence>
<dbReference type="InterPro" id="IPR006917">
    <property type="entry name" value="SOUL_heme-bd"/>
</dbReference>
<dbReference type="EMBL" id="JAGKHQ010000191">
    <property type="protein sequence ID" value="KAG7471587.1"/>
    <property type="molecule type" value="Genomic_DNA"/>
</dbReference>
<dbReference type="PANTHER" id="PTHR11220">
    <property type="entry name" value="HEME-BINDING PROTEIN-RELATED"/>
    <property type="match status" value="1"/>
</dbReference>
<name>A0AAV6PME2_SOLSE</name>
<dbReference type="AlphaFoldDB" id="A0AAV6PME2"/>
<gene>
    <name evidence="2" type="ORF">JOB18_019799</name>
</gene>
<keyword evidence="3" id="KW-1185">Reference proteome</keyword>
<accession>A0AAV6PME2</accession>
<dbReference type="Pfam" id="PF04832">
    <property type="entry name" value="SOUL"/>
    <property type="match status" value="1"/>
</dbReference>
<evidence type="ECO:0000313" key="3">
    <source>
        <dbReference type="Proteomes" id="UP000693946"/>
    </source>
</evidence>